<sequence length="111" mass="12981">DRKSFQCPQCRYLTDRKNNLKRHVITMHQVSAKMLECCGVAFQSKASLRDHNAVFHRGGYRCQICSRNFCRKALLRRHLTVHSGQKDFFCDLCGYATSHKSNLERHQKVHS</sequence>
<feature type="non-terminal residue" evidence="7">
    <location>
        <position position="111"/>
    </location>
</feature>
<dbReference type="Pfam" id="PF13909">
    <property type="entry name" value="zf-H2C2_5"/>
    <property type="match status" value="1"/>
</dbReference>
<dbReference type="EMBL" id="CAXITT010000699">
    <property type="protein sequence ID" value="CAL1545332.1"/>
    <property type="molecule type" value="Genomic_DNA"/>
</dbReference>
<feature type="domain" description="C2H2-type" evidence="6">
    <location>
        <begin position="88"/>
        <end position="111"/>
    </location>
</feature>
<dbReference type="AlphaFoldDB" id="A0AAV2IGW7"/>
<evidence type="ECO:0000313" key="7">
    <source>
        <dbReference type="EMBL" id="CAL1545332.1"/>
    </source>
</evidence>
<reference evidence="7 8" key="1">
    <citation type="submission" date="2024-04" db="EMBL/GenBank/DDBJ databases">
        <authorList>
            <consortium name="Genoscope - CEA"/>
            <person name="William W."/>
        </authorList>
    </citation>
    <scope>NUCLEOTIDE SEQUENCE [LARGE SCALE GENOMIC DNA]</scope>
</reference>
<evidence type="ECO:0000256" key="3">
    <source>
        <dbReference type="ARBA" id="ARBA00022771"/>
    </source>
</evidence>
<proteinExistence type="predicted"/>
<comment type="caution">
    <text evidence="7">The sequence shown here is derived from an EMBL/GenBank/DDBJ whole genome shotgun (WGS) entry which is preliminary data.</text>
</comment>
<evidence type="ECO:0000313" key="8">
    <source>
        <dbReference type="Proteomes" id="UP001497497"/>
    </source>
</evidence>
<dbReference type="GO" id="GO:0008270">
    <property type="term" value="F:zinc ion binding"/>
    <property type="evidence" value="ECO:0007669"/>
    <property type="project" value="UniProtKB-KW"/>
</dbReference>
<dbReference type="InterPro" id="IPR013087">
    <property type="entry name" value="Znf_C2H2_type"/>
</dbReference>
<dbReference type="InterPro" id="IPR036236">
    <property type="entry name" value="Znf_C2H2_sf"/>
</dbReference>
<dbReference type="PROSITE" id="PS00028">
    <property type="entry name" value="ZINC_FINGER_C2H2_1"/>
    <property type="match status" value="1"/>
</dbReference>
<keyword evidence="1" id="KW-0479">Metal-binding</keyword>
<protein>
    <recommendedName>
        <fullName evidence="6">C2H2-type domain-containing protein</fullName>
    </recommendedName>
</protein>
<evidence type="ECO:0000259" key="6">
    <source>
        <dbReference type="PROSITE" id="PS50157"/>
    </source>
</evidence>
<evidence type="ECO:0000256" key="2">
    <source>
        <dbReference type="ARBA" id="ARBA00022737"/>
    </source>
</evidence>
<dbReference type="SMART" id="SM00355">
    <property type="entry name" value="ZnF_C2H2"/>
    <property type="match status" value="4"/>
</dbReference>
<dbReference type="PROSITE" id="PS50157">
    <property type="entry name" value="ZINC_FINGER_C2H2_2"/>
    <property type="match status" value="2"/>
</dbReference>
<feature type="domain" description="C2H2-type" evidence="6">
    <location>
        <begin position="60"/>
        <end position="87"/>
    </location>
</feature>
<gene>
    <name evidence="7" type="ORF">GSLYS_00018815001</name>
</gene>
<keyword evidence="8" id="KW-1185">Reference proteome</keyword>
<dbReference type="SUPFAM" id="SSF57667">
    <property type="entry name" value="beta-beta-alpha zinc fingers"/>
    <property type="match status" value="2"/>
</dbReference>
<keyword evidence="4" id="KW-0862">Zinc</keyword>
<name>A0AAV2IGW7_LYMST</name>
<keyword evidence="2" id="KW-0677">Repeat</keyword>
<dbReference type="Gene3D" id="3.30.160.60">
    <property type="entry name" value="Classic Zinc Finger"/>
    <property type="match status" value="3"/>
</dbReference>
<feature type="non-terminal residue" evidence="7">
    <location>
        <position position="1"/>
    </location>
</feature>
<dbReference type="PANTHER" id="PTHR24379:SF121">
    <property type="entry name" value="C2H2-TYPE DOMAIN-CONTAINING PROTEIN"/>
    <property type="match status" value="1"/>
</dbReference>
<evidence type="ECO:0000256" key="5">
    <source>
        <dbReference type="PROSITE-ProRule" id="PRU00042"/>
    </source>
</evidence>
<dbReference type="Proteomes" id="UP001497497">
    <property type="component" value="Unassembled WGS sequence"/>
</dbReference>
<evidence type="ECO:0000256" key="1">
    <source>
        <dbReference type="ARBA" id="ARBA00022723"/>
    </source>
</evidence>
<accession>A0AAV2IGW7</accession>
<dbReference type="FunFam" id="3.30.160.60:FF:001249">
    <property type="entry name" value="CTCF"/>
    <property type="match status" value="1"/>
</dbReference>
<dbReference type="PANTHER" id="PTHR24379">
    <property type="entry name" value="KRAB AND ZINC FINGER DOMAIN-CONTAINING"/>
    <property type="match status" value="1"/>
</dbReference>
<organism evidence="7 8">
    <name type="scientific">Lymnaea stagnalis</name>
    <name type="common">Great pond snail</name>
    <name type="synonym">Helix stagnalis</name>
    <dbReference type="NCBI Taxonomy" id="6523"/>
    <lineage>
        <taxon>Eukaryota</taxon>
        <taxon>Metazoa</taxon>
        <taxon>Spiralia</taxon>
        <taxon>Lophotrochozoa</taxon>
        <taxon>Mollusca</taxon>
        <taxon>Gastropoda</taxon>
        <taxon>Heterobranchia</taxon>
        <taxon>Euthyneura</taxon>
        <taxon>Panpulmonata</taxon>
        <taxon>Hygrophila</taxon>
        <taxon>Lymnaeoidea</taxon>
        <taxon>Lymnaeidae</taxon>
        <taxon>Lymnaea</taxon>
    </lineage>
</organism>
<keyword evidence="3 5" id="KW-0863">Zinc-finger</keyword>
<dbReference type="Pfam" id="PF00096">
    <property type="entry name" value="zf-C2H2"/>
    <property type="match status" value="2"/>
</dbReference>
<evidence type="ECO:0000256" key="4">
    <source>
        <dbReference type="ARBA" id="ARBA00022833"/>
    </source>
</evidence>